<gene>
    <name evidence="15" type="primary">leuD</name>
    <name evidence="15" type="ORF">E1091_19480</name>
</gene>
<evidence type="ECO:0000256" key="10">
    <source>
        <dbReference type="ARBA" id="ARBA00023239"/>
    </source>
</evidence>
<dbReference type="EC" id="4.2.1.33" evidence="6"/>
<feature type="domain" description="Aconitase A/isopropylmalate dehydratase small subunit swivel" evidence="14">
    <location>
        <begin position="1"/>
        <end position="112"/>
    </location>
</feature>
<dbReference type="Gene3D" id="3.20.19.10">
    <property type="entry name" value="Aconitase, domain 4"/>
    <property type="match status" value="1"/>
</dbReference>
<evidence type="ECO:0000256" key="13">
    <source>
        <dbReference type="ARBA" id="ARBA00033368"/>
    </source>
</evidence>
<evidence type="ECO:0000256" key="6">
    <source>
        <dbReference type="ARBA" id="ARBA00011998"/>
    </source>
</evidence>
<keyword evidence="9" id="KW-0028">Amino-acid biosynthesis</keyword>
<protein>
    <recommendedName>
        <fullName evidence="7">3-isopropylmalate dehydratase small subunit</fullName>
        <ecNumber evidence="6">4.2.1.33</ecNumber>
    </recommendedName>
    <alternativeName>
        <fullName evidence="12">Alpha-IPM isomerase</fullName>
    </alternativeName>
    <alternativeName>
        <fullName evidence="13">Isopropylmalate isomerase</fullName>
    </alternativeName>
</protein>
<dbReference type="EMBL" id="SMKE01001145">
    <property type="protein sequence ID" value="TDB79500.1"/>
    <property type="molecule type" value="Genomic_DNA"/>
</dbReference>
<evidence type="ECO:0000256" key="8">
    <source>
        <dbReference type="ARBA" id="ARBA00022430"/>
    </source>
</evidence>
<dbReference type="GO" id="GO:0003861">
    <property type="term" value="F:3-isopropylmalate dehydratase activity"/>
    <property type="evidence" value="ECO:0007669"/>
    <property type="project" value="UniProtKB-EC"/>
</dbReference>
<sequence length="113" mass="12545">MEPFTVHSGLMAPLRRSDVDTDQIIPARYCTNPTRTGYADGLFADWRQDPRFVLERPEHQGVTVLVAGENFGSGSSREAAVWALQNYGFRAVIARRFGDIFRANALMSGLLAV</sequence>
<feature type="non-terminal residue" evidence="15">
    <location>
        <position position="113"/>
    </location>
</feature>
<comment type="function">
    <text evidence="2">Catalyzes the isomerization between 2-isopropylmalate and 3-isopropylmalate, via the formation of 2-isopropylmaleate.</text>
</comment>
<evidence type="ECO:0000256" key="1">
    <source>
        <dbReference type="ARBA" id="ARBA00000491"/>
    </source>
</evidence>
<keyword evidence="16" id="KW-1185">Reference proteome</keyword>
<evidence type="ECO:0000313" key="15">
    <source>
        <dbReference type="EMBL" id="TDB79500.1"/>
    </source>
</evidence>
<evidence type="ECO:0000256" key="7">
    <source>
        <dbReference type="ARBA" id="ARBA00017233"/>
    </source>
</evidence>
<dbReference type="CDD" id="cd01577">
    <property type="entry name" value="IPMI_Swivel"/>
    <property type="match status" value="1"/>
</dbReference>
<dbReference type="Pfam" id="PF00694">
    <property type="entry name" value="Aconitase_C"/>
    <property type="match status" value="1"/>
</dbReference>
<organism evidence="15 16">
    <name type="scientific">Micromonospora fluostatini</name>
    <dbReference type="NCBI Taxonomy" id="1629071"/>
    <lineage>
        <taxon>Bacteria</taxon>
        <taxon>Bacillati</taxon>
        <taxon>Actinomycetota</taxon>
        <taxon>Actinomycetes</taxon>
        <taxon>Micromonosporales</taxon>
        <taxon>Micromonosporaceae</taxon>
        <taxon>Micromonospora</taxon>
    </lineage>
</organism>
<name>A0ABY2DBT5_9ACTN</name>
<dbReference type="SUPFAM" id="SSF52016">
    <property type="entry name" value="LeuD/IlvD-like"/>
    <property type="match status" value="1"/>
</dbReference>
<evidence type="ECO:0000256" key="2">
    <source>
        <dbReference type="ARBA" id="ARBA00002695"/>
    </source>
</evidence>
<evidence type="ECO:0000256" key="5">
    <source>
        <dbReference type="ARBA" id="ARBA00011271"/>
    </source>
</evidence>
<comment type="similarity">
    <text evidence="4">Belongs to the LeuD family. LeuD type 1 subfamily.</text>
</comment>
<accession>A0ABY2DBT5</accession>
<evidence type="ECO:0000256" key="3">
    <source>
        <dbReference type="ARBA" id="ARBA00004729"/>
    </source>
</evidence>
<keyword evidence="10 15" id="KW-0456">Lyase</keyword>
<dbReference type="InterPro" id="IPR050075">
    <property type="entry name" value="LeuD"/>
</dbReference>
<dbReference type="PANTHER" id="PTHR43345">
    <property type="entry name" value="3-ISOPROPYLMALATE DEHYDRATASE SMALL SUBUNIT 2-RELATED-RELATED"/>
    <property type="match status" value="1"/>
</dbReference>
<evidence type="ECO:0000259" key="14">
    <source>
        <dbReference type="Pfam" id="PF00694"/>
    </source>
</evidence>
<dbReference type="PANTHER" id="PTHR43345:SF5">
    <property type="entry name" value="3-ISOPROPYLMALATE DEHYDRATASE SMALL SUBUNIT"/>
    <property type="match status" value="1"/>
</dbReference>
<comment type="pathway">
    <text evidence="3">Amino-acid biosynthesis; L-leucine biosynthesis; L-leucine from 3-methyl-2-oxobutanoate: step 2/4.</text>
</comment>
<comment type="caution">
    <text evidence="15">The sequence shown here is derived from an EMBL/GenBank/DDBJ whole genome shotgun (WGS) entry which is preliminary data.</text>
</comment>
<evidence type="ECO:0000256" key="12">
    <source>
        <dbReference type="ARBA" id="ARBA00031631"/>
    </source>
</evidence>
<keyword evidence="8" id="KW-0432">Leucine biosynthesis</keyword>
<dbReference type="InterPro" id="IPR033940">
    <property type="entry name" value="IPMI_Swivel"/>
</dbReference>
<evidence type="ECO:0000256" key="4">
    <source>
        <dbReference type="ARBA" id="ARBA00009845"/>
    </source>
</evidence>
<evidence type="ECO:0000313" key="16">
    <source>
        <dbReference type="Proteomes" id="UP000295626"/>
    </source>
</evidence>
<dbReference type="Proteomes" id="UP000295626">
    <property type="component" value="Unassembled WGS sequence"/>
</dbReference>
<dbReference type="InterPro" id="IPR000573">
    <property type="entry name" value="AconitaseA/IPMdHydase_ssu_swvl"/>
</dbReference>
<dbReference type="InterPro" id="IPR015928">
    <property type="entry name" value="Aconitase/3IPM_dehydase_swvl"/>
</dbReference>
<comment type="catalytic activity">
    <reaction evidence="1">
        <text>(2R,3S)-3-isopropylmalate = (2S)-2-isopropylmalate</text>
        <dbReference type="Rhea" id="RHEA:32287"/>
        <dbReference type="ChEBI" id="CHEBI:1178"/>
        <dbReference type="ChEBI" id="CHEBI:35121"/>
        <dbReference type="EC" id="4.2.1.33"/>
    </reaction>
</comment>
<evidence type="ECO:0000256" key="9">
    <source>
        <dbReference type="ARBA" id="ARBA00022605"/>
    </source>
</evidence>
<dbReference type="InterPro" id="IPR004431">
    <property type="entry name" value="3-IsopropMal_deHydase_ssu"/>
</dbReference>
<dbReference type="NCBIfam" id="TIGR00171">
    <property type="entry name" value="leuD"/>
    <property type="match status" value="1"/>
</dbReference>
<proteinExistence type="inferred from homology"/>
<reference evidence="15 16" key="1">
    <citation type="submission" date="2019-02" db="EMBL/GenBank/DDBJ databases">
        <title>Draft genome sequences of novel Actinobacteria.</title>
        <authorList>
            <person name="Sahin N."/>
            <person name="Ay H."/>
            <person name="Saygin H."/>
        </authorList>
    </citation>
    <scope>NUCLEOTIDE SEQUENCE [LARGE SCALE GENOMIC DNA]</scope>
    <source>
        <strain evidence="15 16">JCM 30529</strain>
    </source>
</reference>
<comment type="subunit">
    <text evidence="5">Heterodimer of LeuC and LeuD.</text>
</comment>
<evidence type="ECO:0000256" key="11">
    <source>
        <dbReference type="ARBA" id="ARBA00023304"/>
    </source>
</evidence>
<keyword evidence="11" id="KW-0100">Branched-chain amino acid biosynthesis</keyword>